<feature type="transmembrane region" description="Helical" evidence="5">
    <location>
        <begin position="12"/>
        <end position="31"/>
    </location>
</feature>
<feature type="transmembrane region" description="Helical" evidence="5">
    <location>
        <begin position="135"/>
        <end position="152"/>
    </location>
</feature>
<dbReference type="Pfam" id="PF04932">
    <property type="entry name" value="Wzy_C"/>
    <property type="match status" value="1"/>
</dbReference>
<evidence type="ECO:0000256" key="3">
    <source>
        <dbReference type="ARBA" id="ARBA00022989"/>
    </source>
</evidence>
<dbReference type="InterPro" id="IPR007016">
    <property type="entry name" value="O-antigen_ligase-rel_domated"/>
</dbReference>
<dbReference type="PANTHER" id="PTHR37422">
    <property type="entry name" value="TEICHURONIC ACID BIOSYNTHESIS PROTEIN TUAE"/>
    <property type="match status" value="1"/>
</dbReference>
<protein>
    <submittedName>
        <fullName evidence="7">O-antigen ligase family protein</fullName>
    </submittedName>
</protein>
<gene>
    <name evidence="7" type="ORF">K0O64_04780</name>
</gene>
<feature type="transmembrane region" description="Helical" evidence="5">
    <location>
        <begin position="43"/>
        <end position="66"/>
    </location>
</feature>
<accession>A0ABX8VQ17</accession>
<reference evidence="7 8" key="1">
    <citation type="submission" date="2021-07" db="EMBL/GenBank/DDBJ databases">
        <title>Whole genome sequencing of non-tuberculosis mycobacteria type-strains.</title>
        <authorList>
            <person name="Igarashi Y."/>
            <person name="Osugi A."/>
            <person name="Mitarai S."/>
        </authorList>
    </citation>
    <scope>NUCLEOTIDE SEQUENCE [LARGE SCALE GENOMIC DNA]</scope>
    <source>
        <strain evidence="7 8">JCM 16370</strain>
    </source>
</reference>
<evidence type="ECO:0000256" key="5">
    <source>
        <dbReference type="SAM" id="Phobius"/>
    </source>
</evidence>
<dbReference type="Proteomes" id="UP000825367">
    <property type="component" value="Chromosome"/>
</dbReference>
<evidence type="ECO:0000256" key="2">
    <source>
        <dbReference type="ARBA" id="ARBA00022692"/>
    </source>
</evidence>
<keyword evidence="8" id="KW-1185">Reference proteome</keyword>
<comment type="subcellular location">
    <subcellularLocation>
        <location evidence="1">Membrane</location>
        <topology evidence="1">Multi-pass membrane protein</topology>
    </subcellularLocation>
</comment>
<feature type="transmembrane region" description="Helical" evidence="5">
    <location>
        <begin position="164"/>
        <end position="182"/>
    </location>
</feature>
<feature type="transmembrane region" description="Helical" evidence="5">
    <location>
        <begin position="86"/>
        <end position="107"/>
    </location>
</feature>
<dbReference type="EMBL" id="CP080333">
    <property type="protein sequence ID" value="QYL17870.1"/>
    <property type="molecule type" value="Genomic_DNA"/>
</dbReference>
<dbReference type="GO" id="GO:0016874">
    <property type="term" value="F:ligase activity"/>
    <property type="evidence" value="ECO:0007669"/>
    <property type="project" value="UniProtKB-KW"/>
</dbReference>
<keyword evidence="4 5" id="KW-0472">Membrane</keyword>
<evidence type="ECO:0000256" key="4">
    <source>
        <dbReference type="ARBA" id="ARBA00023136"/>
    </source>
</evidence>
<feature type="domain" description="O-antigen ligase-related" evidence="6">
    <location>
        <begin position="118"/>
        <end position="271"/>
    </location>
</feature>
<feature type="transmembrane region" description="Helical" evidence="5">
    <location>
        <begin position="114"/>
        <end position="129"/>
    </location>
</feature>
<sequence length="359" mass="38721">MHPEDDAHNFAAVFVFQMACVGAMLLLANVMAEANTRERLVDLLILFAAVSAVVAIMQWYGVAGALGRERWIHATVSSSTLRLRGAGFLADPNFMAILLASTLPLIINWRFTRLRWPVLAVIILGINTTNSRSGIILAMLAVLLSVAARSSFRTAIASVKGRRAVFGLVACLIALFAFNVGGQRDRVIEGVFIGLGIKTAPGGVVDREAANSALYRREIVQPWFEVGVENFPFGSGLAAQDKVVQKVQIPLGAHNTFVQSFAQGGMAGLLISFTSIWCLLFFIRRRTEPFAIMGIVFVISGMVLSWPGLVFIVLPMGLADGIRAGQLGVPAPRSHRTPAGATFKGVQSERESVAARFPQ</sequence>
<keyword evidence="2 5" id="KW-0812">Transmembrane</keyword>
<name>A0ABX8VQ17_9MYCO</name>
<dbReference type="PANTHER" id="PTHR37422:SF13">
    <property type="entry name" value="LIPOPOLYSACCHARIDE BIOSYNTHESIS PROTEIN PA4999-RELATED"/>
    <property type="match status" value="1"/>
</dbReference>
<feature type="transmembrane region" description="Helical" evidence="5">
    <location>
        <begin position="261"/>
        <end position="283"/>
    </location>
</feature>
<proteinExistence type="predicted"/>
<evidence type="ECO:0000313" key="8">
    <source>
        <dbReference type="Proteomes" id="UP000825367"/>
    </source>
</evidence>
<feature type="transmembrane region" description="Helical" evidence="5">
    <location>
        <begin position="290"/>
        <end position="314"/>
    </location>
</feature>
<evidence type="ECO:0000259" key="6">
    <source>
        <dbReference type="Pfam" id="PF04932"/>
    </source>
</evidence>
<keyword evidence="3 5" id="KW-1133">Transmembrane helix</keyword>
<organism evidence="7 8">
    <name type="scientific">Mycolicibacterium pallens</name>
    <dbReference type="NCBI Taxonomy" id="370524"/>
    <lineage>
        <taxon>Bacteria</taxon>
        <taxon>Bacillati</taxon>
        <taxon>Actinomycetota</taxon>
        <taxon>Actinomycetes</taxon>
        <taxon>Mycobacteriales</taxon>
        <taxon>Mycobacteriaceae</taxon>
        <taxon>Mycolicibacterium</taxon>
    </lineage>
</organism>
<evidence type="ECO:0000313" key="7">
    <source>
        <dbReference type="EMBL" id="QYL17870.1"/>
    </source>
</evidence>
<evidence type="ECO:0000256" key="1">
    <source>
        <dbReference type="ARBA" id="ARBA00004141"/>
    </source>
</evidence>
<dbReference type="InterPro" id="IPR051533">
    <property type="entry name" value="WaaL-like"/>
</dbReference>
<keyword evidence="7" id="KW-0436">Ligase</keyword>
<dbReference type="RefSeq" id="WP_198044311.1">
    <property type="nucleotide sequence ID" value="NZ_BAAAVX010000003.1"/>
</dbReference>